<dbReference type="EMBL" id="NPJF01000064">
    <property type="protein sequence ID" value="OYP53472.1"/>
    <property type="molecule type" value="Genomic_DNA"/>
</dbReference>
<proteinExistence type="predicted"/>
<name>A0ABX4EFE7_SEGBR</name>
<comment type="caution">
    <text evidence="1">The sequence shown here is derived from an EMBL/GenBank/DDBJ whole genome shotgun (WGS) entry which is preliminary data.</text>
</comment>
<organism evidence="1 2">
    <name type="scientific">Segatella bryantii</name>
    <name type="common">Prevotella bryantii</name>
    <dbReference type="NCBI Taxonomy" id="77095"/>
    <lineage>
        <taxon>Bacteria</taxon>
        <taxon>Pseudomonadati</taxon>
        <taxon>Bacteroidota</taxon>
        <taxon>Bacteroidia</taxon>
        <taxon>Bacteroidales</taxon>
        <taxon>Prevotellaceae</taxon>
        <taxon>Segatella</taxon>
    </lineage>
</organism>
<reference evidence="1 2" key="1">
    <citation type="submission" date="2017-08" db="EMBL/GenBank/DDBJ databases">
        <title>Comparative genomics of non-oral Prevotella species.</title>
        <authorList>
            <person name="Accetto T."/>
            <person name="Nograsek B."/>
            <person name="Avgustin G."/>
        </authorList>
    </citation>
    <scope>NUCLEOTIDE SEQUENCE [LARGE SCALE GENOMIC DNA]</scope>
    <source>
        <strain evidence="1 2">TC1-1</strain>
    </source>
</reference>
<evidence type="ECO:0000313" key="2">
    <source>
        <dbReference type="Proteomes" id="UP000216189"/>
    </source>
</evidence>
<gene>
    <name evidence="1" type="ORF">CIK91_12495</name>
</gene>
<dbReference type="Proteomes" id="UP000216189">
    <property type="component" value="Unassembled WGS sequence"/>
</dbReference>
<keyword evidence="2" id="KW-1185">Reference proteome</keyword>
<protein>
    <submittedName>
        <fullName evidence="1">Uncharacterized protein</fullName>
    </submittedName>
</protein>
<evidence type="ECO:0000313" key="1">
    <source>
        <dbReference type="EMBL" id="OYP53472.1"/>
    </source>
</evidence>
<sequence>MLKWDKEITFLERIKKNALIFANVKGKTDPIWITKPMENNSIIVQSNRKYSLRNIIRTI</sequence>
<accession>A0ABX4EFE7</accession>